<sequence>MDQPTQVYEAQVSGGIDSGPSKIRKMLSTHLVNSSELVQHFISTIAARSTVVDPVRPQHTNVCLSARSNSSGALTVRHKPTTVELSHFNGQKVDVWLFQVEHYFKFYSILHVHQLPLASIHLEGEALDWYRWMFRNKQLFDWMNFSKKLHLRFQDRSLCSPEGRLSKLVQTSIVVEFRARFEAISNDTIDLPDEFLFRFFYFGPPIGYSG</sequence>
<reference evidence="2" key="2">
    <citation type="submission" date="2019-01" db="UniProtKB">
        <authorList>
            <consortium name="EnsemblPlants"/>
        </authorList>
    </citation>
    <scope>IDENTIFICATION</scope>
    <source>
        <strain evidence="2">cv. Heinz 1706</strain>
    </source>
</reference>
<proteinExistence type="predicted"/>
<feature type="domain" description="Retrotransposon gag" evidence="1">
    <location>
        <begin position="117"/>
        <end position="201"/>
    </location>
</feature>
<dbReference type="Gramene" id="Solyc01g058737.1.1">
    <property type="protein sequence ID" value="Solyc01g058737.1.1"/>
    <property type="gene ID" value="Solyc01g058737.1"/>
</dbReference>
<dbReference type="Proteomes" id="UP000004994">
    <property type="component" value="Chromosome 1"/>
</dbReference>
<dbReference type="AlphaFoldDB" id="A0A3Q7EEU0"/>
<dbReference type="EnsemblPlants" id="Solyc01g058737.1.1">
    <property type="protein sequence ID" value="Solyc01g058737.1.1"/>
    <property type="gene ID" value="Solyc01g058737.1"/>
</dbReference>
<organism evidence="2">
    <name type="scientific">Solanum lycopersicum</name>
    <name type="common">Tomato</name>
    <name type="synonym">Lycopersicon esculentum</name>
    <dbReference type="NCBI Taxonomy" id="4081"/>
    <lineage>
        <taxon>Eukaryota</taxon>
        <taxon>Viridiplantae</taxon>
        <taxon>Streptophyta</taxon>
        <taxon>Embryophyta</taxon>
        <taxon>Tracheophyta</taxon>
        <taxon>Spermatophyta</taxon>
        <taxon>Magnoliopsida</taxon>
        <taxon>eudicotyledons</taxon>
        <taxon>Gunneridae</taxon>
        <taxon>Pentapetalae</taxon>
        <taxon>asterids</taxon>
        <taxon>lamiids</taxon>
        <taxon>Solanales</taxon>
        <taxon>Solanaceae</taxon>
        <taxon>Solanoideae</taxon>
        <taxon>Solaneae</taxon>
        <taxon>Solanum</taxon>
        <taxon>Solanum subgen. Lycopersicon</taxon>
    </lineage>
</organism>
<dbReference type="InParanoid" id="A0A3Q7EEU0"/>
<evidence type="ECO:0000313" key="2">
    <source>
        <dbReference type="EnsemblPlants" id="Solyc01g058737.1.1"/>
    </source>
</evidence>
<accession>A0A3Q7EEU0</accession>
<protein>
    <recommendedName>
        <fullName evidence="1">Retrotransposon gag domain-containing protein</fullName>
    </recommendedName>
</protein>
<dbReference type="InterPro" id="IPR005162">
    <property type="entry name" value="Retrotrans_gag_dom"/>
</dbReference>
<evidence type="ECO:0000259" key="1">
    <source>
        <dbReference type="Pfam" id="PF03732"/>
    </source>
</evidence>
<dbReference type="Pfam" id="PF03732">
    <property type="entry name" value="Retrotrans_gag"/>
    <property type="match status" value="1"/>
</dbReference>
<keyword evidence="3" id="KW-1185">Reference proteome</keyword>
<evidence type="ECO:0000313" key="3">
    <source>
        <dbReference type="Proteomes" id="UP000004994"/>
    </source>
</evidence>
<reference evidence="2" key="1">
    <citation type="journal article" date="2012" name="Nature">
        <title>The tomato genome sequence provides insights into fleshy fruit evolution.</title>
        <authorList>
            <consortium name="Tomato Genome Consortium"/>
        </authorList>
    </citation>
    <scope>NUCLEOTIDE SEQUENCE [LARGE SCALE GENOMIC DNA]</scope>
    <source>
        <strain evidence="2">cv. Heinz 1706</strain>
    </source>
</reference>
<name>A0A3Q7EEU0_SOLLC</name>